<comment type="cofactor">
    <cofactor evidence="1">
        <name>Zn(2+)</name>
        <dbReference type="ChEBI" id="CHEBI:29105"/>
    </cofactor>
</comment>
<dbReference type="InterPro" id="IPR003785">
    <property type="entry name" value="Creatininase/forma_Hydrolase"/>
</dbReference>
<evidence type="ECO:0000256" key="2">
    <source>
        <dbReference type="ARBA" id="ARBA00022723"/>
    </source>
</evidence>
<dbReference type="EMBL" id="FNSA01000003">
    <property type="protein sequence ID" value="SED49160.1"/>
    <property type="molecule type" value="Genomic_DNA"/>
</dbReference>
<dbReference type="STRING" id="57704.SAMN04489793_5077"/>
<keyword evidence="8" id="KW-1185">Reference proteome</keyword>
<protein>
    <submittedName>
        <fullName evidence="6">Creatinine amidohydrolase</fullName>
    </submittedName>
</protein>
<proteinExistence type="inferred from homology"/>
<keyword evidence="4" id="KW-0862">Zinc</keyword>
<keyword evidence="2" id="KW-0479">Metal-binding</keyword>
<dbReference type="PANTHER" id="PTHR35005:SF1">
    <property type="entry name" value="2-AMINO-5-FORMYLAMINO-6-RIBOSYLAMINOPYRIMIDIN-4(3H)-ONE 5'-MONOPHOSPHATE DEFORMYLASE"/>
    <property type="match status" value="1"/>
</dbReference>
<dbReference type="RefSeq" id="WP_068741316.1">
    <property type="nucleotide sequence ID" value="NZ_CBDRGN010000002.1"/>
</dbReference>
<dbReference type="Pfam" id="PF02633">
    <property type="entry name" value="Creatininase"/>
    <property type="match status" value="1"/>
</dbReference>
<evidence type="ECO:0000256" key="1">
    <source>
        <dbReference type="ARBA" id="ARBA00001947"/>
    </source>
</evidence>
<gene>
    <name evidence="6" type="ORF">SAMN04489793_5077</name>
    <name evidence="7" type="ORF">SAMN04489793_5408</name>
</gene>
<evidence type="ECO:0000256" key="4">
    <source>
        <dbReference type="ARBA" id="ARBA00022833"/>
    </source>
</evidence>
<evidence type="ECO:0000313" key="6">
    <source>
        <dbReference type="EMBL" id="SED49160.1"/>
    </source>
</evidence>
<comment type="similarity">
    <text evidence="5">Belongs to the creatininase superfamily.</text>
</comment>
<dbReference type="PANTHER" id="PTHR35005">
    <property type="entry name" value="3-DEHYDRO-SCYLLO-INOSOSE HYDROLASE"/>
    <property type="match status" value="1"/>
</dbReference>
<evidence type="ECO:0000256" key="5">
    <source>
        <dbReference type="ARBA" id="ARBA00024029"/>
    </source>
</evidence>
<dbReference type="GO" id="GO:0016811">
    <property type="term" value="F:hydrolase activity, acting on carbon-nitrogen (but not peptide) bonds, in linear amides"/>
    <property type="evidence" value="ECO:0007669"/>
    <property type="project" value="TreeGrafter"/>
</dbReference>
<reference evidence="6" key="2">
    <citation type="submission" date="2016-10" db="EMBL/GenBank/DDBJ databases">
        <authorList>
            <person name="de Groot N.N."/>
        </authorList>
    </citation>
    <scope>NUCLEOTIDE SEQUENCE [LARGE SCALE GENOMIC DNA]</scope>
    <source>
        <strain evidence="6">DSM 44234</strain>
    </source>
</reference>
<dbReference type="EMBL" id="FNSA01000004">
    <property type="protein sequence ID" value="SED90140.1"/>
    <property type="molecule type" value="Genomic_DNA"/>
</dbReference>
<dbReference type="AlphaFoldDB" id="A0A1H5B5G6"/>
<dbReference type="GO" id="GO:0009231">
    <property type="term" value="P:riboflavin biosynthetic process"/>
    <property type="evidence" value="ECO:0007669"/>
    <property type="project" value="TreeGrafter"/>
</dbReference>
<evidence type="ECO:0000313" key="7">
    <source>
        <dbReference type="EMBL" id="SED90140.1"/>
    </source>
</evidence>
<name>A0A1H5B5G6_TSUTY</name>
<keyword evidence="3 6" id="KW-0378">Hydrolase</keyword>
<dbReference type="SUPFAM" id="SSF102215">
    <property type="entry name" value="Creatininase"/>
    <property type="match status" value="1"/>
</dbReference>
<accession>A0A1H5B5G6</accession>
<dbReference type="Gene3D" id="3.40.50.10310">
    <property type="entry name" value="Creatininase"/>
    <property type="match status" value="1"/>
</dbReference>
<evidence type="ECO:0000313" key="8">
    <source>
        <dbReference type="Proteomes" id="UP000182241"/>
    </source>
</evidence>
<dbReference type="InterPro" id="IPR024087">
    <property type="entry name" value="Creatininase-like_sf"/>
</dbReference>
<dbReference type="GO" id="GO:0046872">
    <property type="term" value="F:metal ion binding"/>
    <property type="evidence" value="ECO:0007669"/>
    <property type="project" value="UniProtKB-KW"/>
</dbReference>
<dbReference type="Proteomes" id="UP000182241">
    <property type="component" value="Unassembled WGS sequence"/>
</dbReference>
<reference evidence="8" key="1">
    <citation type="submission" date="2016-10" db="EMBL/GenBank/DDBJ databases">
        <authorList>
            <person name="Varghese N."/>
            <person name="Submissions S."/>
        </authorList>
    </citation>
    <scope>NUCLEOTIDE SEQUENCE [LARGE SCALE GENOMIC DNA]</scope>
    <source>
        <strain evidence="8">DSM 44234</strain>
    </source>
</reference>
<sequence>MTNRLASMTSAEARHAAAAGPVVLLAAGALEQHGPGMPLGTDTVRAEAVTARVADELGDAVVVGPTIPVGVSPHHRGFAGTMTLSTATFAAVLTEYVDSLAHHGFRRFLVVNGHGGNNAVLGTTAQDLLRTHPDVELAWVGVSALAKDAVARLGVSEVHGHCGESETAQMLHVAPDLVRSELLEPGTTTLAQMEPVARLSRTPDFNLALAWERLSPNGVLGDPTRVSAEDGRRIIDESVANLTRLVREWRA</sequence>
<organism evidence="6 8">
    <name type="scientific">Tsukamurella tyrosinosolvens</name>
    <dbReference type="NCBI Taxonomy" id="57704"/>
    <lineage>
        <taxon>Bacteria</taxon>
        <taxon>Bacillati</taxon>
        <taxon>Actinomycetota</taxon>
        <taxon>Actinomycetes</taxon>
        <taxon>Mycobacteriales</taxon>
        <taxon>Tsukamurellaceae</taxon>
        <taxon>Tsukamurella</taxon>
    </lineage>
</organism>
<evidence type="ECO:0000256" key="3">
    <source>
        <dbReference type="ARBA" id="ARBA00022801"/>
    </source>
</evidence>